<feature type="compositionally biased region" description="Low complexity" evidence="1">
    <location>
        <begin position="80"/>
        <end position="92"/>
    </location>
</feature>
<name>A0A1B6F9A4_9HEMI</name>
<feature type="compositionally biased region" description="Polar residues" evidence="1">
    <location>
        <begin position="93"/>
        <end position="107"/>
    </location>
</feature>
<dbReference type="EMBL" id="GECZ01022957">
    <property type="protein sequence ID" value="JAS46812.1"/>
    <property type="molecule type" value="Transcribed_RNA"/>
</dbReference>
<evidence type="ECO:0000313" key="2">
    <source>
        <dbReference type="EMBL" id="JAS46812.1"/>
    </source>
</evidence>
<feature type="non-terminal residue" evidence="2">
    <location>
        <position position="132"/>
    </location>
</feature>
<feature type="non-terminal residue" evidence="2">
    <location>
        <position position="1"/>
    </location>
</feature>
<protein>
    <submittedName>
        <fullName evidence="2">Uncharacterized protein</fullName>
    </submittedName>
</protein>
<sequence length="132" mass="14847">SKNKHKKLNHTSSSIQMPHRKSQNKFSVSLQVKIMLETENDKNYERNNQHNRTFIASRRPPINASEQNQSTTTTTGRACQTPTQKQSITTTTGRVCQTPTQKQSITTTGRVCQTPTQKQSITTTGRVCQTPT</sequence>
<feature type="region of interest" description="Disordered" evidence="1">
    <location>
        <begin position="1"/>
        <end position="24"/>
    </location>
</feature>
<proteinExistence type="predicted"/>
<gene>
    <name evidence="2" type="ORF">g.46236</name>
</gene>
<dbReference type="AlphaFoldDB" id="A0A1B6F9A4"/>
<feature type="region of interest" description="Disordered" evidence="1">
    <location>
        <begin position="40"/>
        <end position="107"/>
    </location>
</feature>
<feature type="compositionally biased region" description="Polar residues" evidence="1">
    <location>
        <begin position="64"/>
        <end position="78"/>
    </location>
</feature>
<organism evidence="2">
    <name type="scientific">Cuerna arida</name>
    <dbReference type="NCBI Taxonomy" id="1464854"/>
    <lineage>
        <taxon>Eukaryota</taxon>
        <taxon>Metazoa</taxon>
        <taxon>Ecdysozoa</taxon>
        <taxon>Arthropoda</taxon>
        <taxon>Hexapoda</taxon>
        <taxon>Insecta</taxon>
        <taxon>Pterygota</taxon>
        <taxon>Neoptera</taxon>
        <taxon>Paraneoptera</taxon>
        <taxon>Hemiptera</taxon>
        <taxon>Auchenorrhyncha</taxon>
        <taxon>Membracoidea</taxon>
        <taxon>Cicadellidae</taxon>
        <taxon>Cicadellinae</taxon>
        <taxon>Proconiini</taxon>
        <taxon>Cuerna</taxon>
    </lineage>
</organism>
<evidence type="ECO:0000256" key="1">
    <source>
        <dbReference type="SAM" id="MobiDB-lite"/>
    </source>
</evidence>
<accession>A0A1B6F9A4</accession>
<reference evidence="2" key="1">
    <citation type="submission" date="2015-11" db="EMBL/GenBank/DDBJ databases">
        <title>De novo transcriptome assembly of four potential Pierce s Disease insect vectors from Arizona vineyards.</title>
        <authorList>
            <person name="Tassone E.E."/>
        </authorList>
    </citation>
    <scope>NUCLEOTIDE SEQUENCE</scope>
</reference>